<protein>
    <submittedName>
        <fullName evidence="1">Uncharacterized protein</fullName>
    </submittedName>
</protein>
<proteinExistence type="predicted"/>
<dbReference type="EMBL" id="AFLV02000017">
    <property type="protein sequence ID" value="EKR65540.1"/>
    <property type="molecule type" value="Genomic_DNA"/>
</dbReference>
<comment type="caution">
    <text evidence="1">The sequence shown here is derived from an EMBL/GenBank/DDBJ whole genome shotgun (WGS) entry which is preliminary data.</text>
</comment>
<evidence type="ECO:0000313" key="1">
    <source>
        <dbReference type="EMBL" id="EKR65540.1"/>
    </source>
</evidence>
<accession>A0A828Z3F5</accession>
<reference evidence="1 2" key="1">
    <citation type="submission" date="2012-10" db="EMBL/GenBank/DDBJ databases">
        <authorList>
            <person name="Harkins D.M."/>
            <person name="Durkin A.S."/>
            <person name="Brinkac L.M."/>
            <person name="Haft D.H."/>
            <person name="Selengut J.D."/>
            <person name="Sanka R."/>
            <person name="DePew J."/>
            <person name="Purushe J."/>
            <person name="Whelen A.C."/>
            <person name="Vinetz J.M."/>
            <person name="Sutton G.G."/>
            <person name="Nierman W.C."/>
            <person name="Fouts D.E."/>
        </authorList>
    </citation>
    <scope>NUCLEOTIDE SEQUENCE [LARGE SCALE GENOMIC DNA]</scope>
    <source>
        <strain evidence="1 2">2006001853</strain>
    </source>
</reference>
<gene>
    <name evidence="1" type="ORF">LEP1GSC036_2890</name>
</gene>
<name>A0A828Z3F5_9LEPT</name>
<evidence type="ECO:0000313" key="2">
    <source>
        <dbReference type="Proteomes" id="UP000001338"/>
    </source>
</evidence>
<dbReference type="Proteomes" id="UP000001338">
    <property type="component" value="Unassembled WGS sequence"/>
</dbReference>
<dbReference type="AlphaFoldDB" id="A0A828Z3F5"/>
<organism evidence="1 2">
    <name type="scientific">Leptospira weilii str. 2006001853</name>
    <dbReference type="NCBI Taxonomy" id="1001589"/>
    <lineage>
        <taxon>Bacteria</taxon>
        <taxon>Pseudomonadati</taxon>
        <taxon>Spirochaetota</taxon>
        <taxon>Spirochaetia</taxon>
        <taxon>Leptospirales</taxon>
        <taxon>Leptospiraceae</taxon>
        <taxon>Leptospira</taxon>
    </lineage>
</organism>
<sequence>MKQRHALFERFISDSGLDCDTFRQILSVDPNEEYKIRLVSEYIRKTER</sequence>